<feature type="compositionally biased region" description="Basic and acidic residues" evidence="8">
    <location>
        <begin position="199"/>
        <end position="208"/>
    </location>
</feature>
<dbReference type="GO" id="GO:0009966">
    <property type="term" value="P:regulation of signal transduction"/>
    <property type="evidence" value="ECO:0007669"/>
    <property type="project" value="UniProtKB-ARBA"/>
</dbReference>
<dbReference type="SUPFAM" id="SSF56204">
    <property type="entry name" value="Hect, E3 ligase catalytic domain"/>
    <property type="match status" value="1"/>
</dbReference>
<dbReference type="GO" id="GO:0005737">
    <property type="term" value="C:cytoplasm"/>
    <property type="evidence" value="ECO:0007669"/>
    <property type="project" value="UniProtKB-SubCell"/>
</dbReference>
<dbReference type="EnsemblMetazoa" id="LLOJ009040-RA">
    <property type="protein sequence ID" value="LLOJ009040-PA"/>
    <property type="gene ID" value="LLOJ009040"/>
</dbReference>
<dbReference type="PANTHER" id="PTHR45700">
    <property type="entry name" value="UBIQUITIN-PROTEIN LIGASE E3C"/>
    <property type="match status" value="1"/>
</dbReference>
<evidence type="ECO:0000256" key="8">
    <source>
        <dbReference type="SAM" id="MobiDB-lite"/>
    </source>
</evidence>
<dbReference type="Gene3D" id="3.90.1750.10">
    <property type="entry name" value="Hect, E3 ligase catalytic domains"/>
    <property type="match status" value="2"/>
</dbReference>
<feature type="region of interest" description="Disordered" evidence="8">
    <location>
        <begin position="1"/>
        <end position="41"/>
    </location>
</feature>
<evidence type="ECO:0000256" key="2">
    <source>
        <dbReference type="ARBA" id="ARBA00004496"/>
    </source>
</evidence>
<evidence type="ECO:0000313" key="11">
    <source>
        <dbReference type="Proteomes" id="UP000092461"/>
    </source>
</evidence>
<dbReference type="InterPro" id="IPR042556">
    <property type="entry name" value="AZUL_sf"/>
</dbReference>
<sequence>MSSERQNKDDDSRASEGSSSSSASQDTETLPITPNLGCISSEKEEEMKRAAVKKRIERYFYQLLEGCGNSGCGNRFCASSGKVPALTPDQAAARALQLFAEEAKLCAAVHPSKEEEMKRAAVKKRIERYFYQLLEGCGNSGCGNRFCASSGKVPALTPDQAAARALQLFAEEAKLCAAVHPSKVARTEDSTLSSSDGSMAERRKDEASRSQSTSHVTPSQTTPRGDTQHTTETHLDEDIIQALVETSLEKNSPLPLIRSLGAIFSSTDAVAASFRARAVTPIDLLLRKATQKDLRNLTKEDLRSLEGDLDKDEDSSCAGKETPPETHETDVDVLSLRRSVKQLFGIDDPDANKPKNTFPVFELVNNALQTLATSLKIDLEITTQREAVEDIIRTFVIVFEVICIAPAEFLEGALTRMCSAAANLPTWAQGRLAWIWARHCTPILRPLLESLQQIITLQVIPTMIPVQDNETIVNATKVMKILYYADILAGDVDPGQLREDDATSTVSGTAGVGADEDLEATARWSFDEVKFTGAARADPLAQELGVQPVDARRPFLPLSEFYNESLSDTIEMDYDYLNYKNLHMDEKNMNKKFCFMLYSFILTPATKTLALYYDSRIRMYSERRINLFTTHLSGQTPNPYLKLKVRREHLIDDALIELEMITMENPKDLKKQLVVEFMGEQGIDEGGVSKEFFQLIVEQIFNPDYGMRTQTPCGLAIYNNIILAVNFPKVVYRKLLGIRGSFPDLEDWNPKLYRSLKAMLEDEDSDMETVYMQTFEINYQDVFGNVLRHELKGNGREIAVTQDNKREFVDLYSDYLLNGAIERQFGAFRKGFRMVTDESPLALLFRPEEVELLVCGSKEFDFEELQAATDYDAGYTADTPVIKNFWEIVHALPVENQRQLLEFTTGSDRVPVGGLSRLKMVISRNGPDSDRLPTSHTCFNVLLLPEYNTKEKLKRLLLKAISYCKGFGML</sequence>
<dbReference type="Gene3D" id="3.30.2160.10">
    <property type="entry name" value="Hect, E3 ligase catalytic domain"/>
    <property type="match status" value="1"/>
</dbReference>
<dbReference type="EMBL" id="AJWK01030938">
    <property type="status" value="NOT_ANNOTATED_CDS"/>
    <property type="molecule type" value="Genomic_DNA"/>
</dbReference>
<comment type="catalytic activity">
    <reaction evidence="1">
        <text>S-ubiquitinyl-[E2 ubiquitin-conjugating enzyme]-L-cysteine + [acceptor protein]-L-lysine = [E2 ubiquitin-conjugating enzyme]-L-cysteine + N(6)-ubiquitinyl-[acceptor protein]-L-lysine.</text>
        <dbReference type="EC" id="2.3.2.26"/>
    </reaction>
</comment>
<evidence type="ECO:0000256" key="6">
    <source>
        <dbReference type="ARBA" id="ARBA00022786"/>
    </source>
</evidence>
<dbReference type="PROSITE" id="PS50237">
    <property type="entry name" value="HECT"/>
    <property type="match status" value="1"/>
</dbReference>
<dbReference type="GO" id="GO:0000209">
    <property type="term" value="P:protein polyubiquitination"/>
    <property type="evidence" value="ECO:0007669"/>
    <property type="project" value="InterPro"/>
</dbReference>
<evidence type="ECO:0000256" key="7">
    <source>
        <dbReference type="PROSITE-ProRule" id="PRU00104"/>
    </source>
</evidence>
<evidence type="ECO:0000256" key="1">
    <source>
        <dbReference type="ARBA" id="ARBA00000885"/>
    </source>
</evidence>
<dbReference type="VEuPathDB" id="VectorBase:LLOJ009040"/>
<name>A0A1B0GKR1_LUTLO</name>
<dbReference type="EMBL" id="AJWK01030939">
    <property type="status" value="NOT_ANNOTATED_CDS"/>
    <property type="molecule type" value="Genomic_DNA"/>
</dbReference>
<dbReference type="FunFam" id="3.30.2410.10:FF:000003">
    <property type="entry name" value="probable E3 ubiquitin-protein ligase HERC4 isoform X1"/>
    <property type="match status" value="1"/>
</dbReference>
<accession>A0A1B0GKR1</accession>
<dbReference type="Proteomes" id="UP000092461">
    <property type="component" value="Unassembled WGS sequence"/>
</dbReference>
<feature type="compositionally biased region" description="Low complexity" evidence="8">
    <location>
        <begin position="15"/>
        <end position="26"/>
    </location>
</feature>
<proteinExistence type="predicted"/>
<dbReference type="Pfam" id="PF16558">
    <property type="entry name" value="AZUL"/>
    <property type="match status" value="2"/>
</dbReference>
<dbReference type="EMBL" id="AJWK01030940">
    <property type="status" value="NOT_ANNOTATED_CDS"/>
    <property type="molecule type" value="Genomic_DNA"/>
</dbReference>
<reference evidence="10" key="1">
    <citation type="submission" date="2020-05" db="UniProtKB">
        <authorList>
            <consortium name="EnsemblMetazoa"/>
        </authorList>
    </citation>
    <scope>IDENTIFICATION</scope>
    <source>
        <strain evidence="10">Jacobina</strain>
    </source>
</reference>
<feature type="region of interest" description="Disordered" evidence="8">
    <location>
        <begin position="305"/>
        <end position="330"/>
    </location>
</feature>
<dbReference type="VEuPathDB" id="VectorBase:LLONM1_010805"/>
<dbReference type="Pfam" id="PF00632">
    <property type="entry name" value="HECT"/>
    <property type="match status" value="1"/>
</dbReference>
<dbReference type="AlphaFoldDB" id="A0A1B0GKR1"/>
<keyword evidence="5" id="KW-0808">Transferase</keyword>
<dbReference type="SMART" id="SM00119">
    <property type="entry name" value="HECTc"/>
    <property type="match status" value="1"/>
</dbReference>
<dbReference type="FunFam" id="3.30.2160.10:FF:000004">
    <property type="entry name" value="probable E3 ubiquitin-protein ligase HERC4 isoform X1"/>
    <property type="match status" value="1"/>
</dbReference>
<evidence type="ECO:0000256" key="3">
    <source>
        <dbReference type="ARBA" id="ARBA00012485"/>
    </source>
</evidence>
<keyword evidence="11" id="KW-1185">Reference proteome</keyword>
<dbReference type="InterPro" id="IPR035983">
    <property type="entry name" value="Hect_E3_ubiquitin_ligase"/>
</dbReference>
<dbReference type="InterPro" id="IPR000569">
    <property type="entry name" value="HECT_dom"/>
</dbReference>
<dbReference type="Gene3D" id="6.10.130.10">
    <property type="entry name" value="Ubiquitin-protein ligase E3A, N-terminal zinc-binding domain (AZUL)"/>
    <property type="match status" value="2"/>
</dbReference>
<dbReference type="PANTHER" id="PTHR45700:SF8">
    <property type="entry name" value="HECT-TYPE E3 UBIQUITIN TRANSFERASE"/>
    <property type="match status" value="1"/>
</dbReference>
<keyword evidence="6 7" id="KW-0833">Ubl conjugation pathway</keyword>
<feature type="region of interest" description="Disordered" evidence="8">
    <location>
        <begin position="186"/>
        <end position="230"/>
    </location>
</feature>
<keyword evidence="4" id="KW-0963">Cytoplasm</keyword>
<dbReference type="Gene3D" id="3.30.2410.10">
    <property type="entry name" value="Hect, E3 ligase catalytic domain"/>
    <property type="match status" value="1"/>
</dbReference>
<evidence type="ECO:0000313" key="10">
    <source>
        <dbReference type="EnsemblMetazoa" id="LLOJ009040-PA"/>
    </source>
</evidence>
<evidence type="ECO:0000256" key="4">
    <source>
        <dbReference type="ARBA" id="ARBA00022490"/>
    </source>
</evidence>
<dbReference type="InterPro" id="IPR044611">
    <property type="entry name" value="E3A/B/C-like"/>
</dbReference>
<feature type="compositionally biased region" description="Polar residues" evidence="8">
    <location>
        <begin position="209"/>
        <end position="225"/>
    </location>
</feature>
<feature type="compositionally biased region" description="Basic and acidic residues" evidence="8">
    <location>
        <begin position="1"/>
        <end position="14"/>
    </location>
</feature>
<dbReference type="CDD" id="cd00078">
    <property type="entry name" value="HECTc"/>
    <property type="match status" value="1"/>
</dbReference>
<evidence type="ECO:0000256" key="5">
    <source>
        <dbReference type="ARBA" id="ARBA00022679"/>
    </source>
</evidence>
<feature type="domain" description="HECT" evidence="9">
    <location>
        <begin position="665"/>
        <end position="970"/>
    </location>
</feature>
<dbReference type="EC" id="2.3.2.26" evidence="3"/>
<dbReference type="GO" id="GO:0061630">
    <property type="term" value="F:ubiquitin protein ligase activity"/>
    <property type="evidence" value="ECO:0007669"/>
    <property type="project" value="UniProtKB-EC"/>
</dbReference>
<organism evidence="10 11">
    <name type="scientific">Lutzomyia longipalpis</name>
    <name type="common">Sand fly</name>
    <dbReference type="NCBI Taxonomy" id="7200"/>
    <lineage>
        <taxon>Eukaryota</taxon>
        <taxon>Metazoa</taxon>
        <taxon>Ecdysozoa</taxon>
        <taxon>Arthropoda</taxon>
        <taxon>Hexapoda</taxon>
        <taxon>Insecta</taxon>
        <taxon>Pterygota</taxon>
        <taxon>Neoptera</taxon>
        <taxon>Endopterygota</taxon>
        <taxon>Diptera</taxon>
        <taxon>Nematocera</taxon>
        <taxon>Psychodoidea</taxon>
        <taxon>Psychodidae</taxon>
        <taxon>Lutzomyia</taxon>
        <taxon>Lutzomyia</taxon>
    </lineage>
</organism>
<evidence type="ECO:0000259" key="9">
    <source>
        <dbReference type="PROSITE" id="PS50237"/>
    </source>
</evidence>
<feature type="active site" description="Glycyl thioester intermediate" evidence="7">
    <location>
        <position position="938"/>
    </location>
</feature>
<comment type="subcellular location">
    <subcellularLocation>
        <location evidence="2">Cytoplasm</location>
    </subcellularLocation>
</comment>
<protein>
    <recommendedName>
        <fullName evidence="3">HECT-type E3 ubiquitin transferase</fullName>
        <ecNumber evidence="3">2.3.2.26</ecNumber>
    </recommendedName>
</protein>
<dbReference type="InterPro" id="IPR032353">
    <property type="entry name" value="AZUL"/>
</dbReference>